<accession>A0A0B7MJY5</accession>
<reference evidence="2" key="1">
    <citation type="submission" date="2015-01" db="EMBL/GenBank/DDBJ databases">
        <authorList>
            <person name="Manzoor Shahid"/>
            <person name="Zubair Saima"/>
        </authorList>
    </citation>
    <scope>NUCLEOTIDE SEQUENCE [LARGE SCALE GENOMIC DNA]</scope>
    <source>
        <strain evidence="2">Sp3</strain>
    </source>
</reference>
<name>A0A0B7MJY5_9FIRM</name>
<organism evidence="1 2">
    <name type="scientific">Syntrophaceticus schinkii</name>
    <dbReference type="NCBI Taxonomy" id="499207"/>
    <lineage>
        <taxon>Bacteria</taxon>
        <taxon>Bacillati</taxon>
        <taxon>Bacillota</taxon>
        <taxon>Clostridia</taxon>
        <taxon>Thermoanaerobacterales</taxon>
        <taxon>Thermoanaerobacterales Family III. Incertae Sedis</taxon>
        <taxon>Syntrophaceticus</taxon>
    </lineage>
</organism>
<dbReference type="AlphaFoldDB" id="A0A0B7MJY5"/>
<dbReference type="OrthoDB" id="1911626at2"/>
<gene>
    <name evidence="1" type="ORF">SSCH_1990004</name>
</gene>
<evidence type="ECO:0000313" key="2">
    <source>
        <dbReference type="Proteomes" id="UP000046155"/>
    </source>
</evidence>
<dbReference type="EMBL" id="CDRZ01000111">
    <property type="protein sequence ID" value="CEO88493.1"/>
    <property type="molecule type" value="Genomic_DNA"/>
</dbReference>
<dbReference type="Proteomes" id="UP000046155">
    <property type="component" value="Unassembled WGS sequence"/>
</dbReference>
<proteinExistence type="predicted"/>
<evidence type="ECO:0000313" key="1">
    <source>
        <dbReference type="EMBL" id="CEO88493.1"/>
    </source>
</evidence>
<protein>
    <submittedName>
        <fullName evidence="1">Uncharacterized protein</fullName>
    </submittedName>
</protein>
<sequence>MGKNIDYMMELVKEYLSGKTPRHIFELDFQTEIIARYKKMVHEDRGHAEYFYDVLSDDGVDAGDGLSDEEFKRLIKRQYNKVKDIGKGDLW</sequence>
<dbReference type="RefSeq" id="WP_044664642.1">
    <property type="nucleotide sequence ID" value="NZ_CDRZ01000111.1"/>
</dbReference>
<keyword evidence="2" id="KW-1185">Reference proteome</keyword>